<keyword evidence="2" id="KW-1185">Reference proteome</keyword>
<reference evidence="1 2" key="1">
    <citation type="submission" date="2024-01" db="EMBL/GenBank/DDBJ databases">
        <authorList>
            <person name="Waweru B."/>
        </authorList>
    </citation>
    <scope>NUCLEOTIDE SEQUENCE [LARGE SCALE GENOMIC DNA]</scope>
</reference>
<feature type="non-terminal residue" evidence="1">
    <location>
        <position position="73"/>
    </location>
</feature>
<dbReference type="Proteomes" id="UP001314170">
    <property type="component" value="Unassembled WGS sequence"/>
</dbReference>
<protein>
    <submittedName>
        <fullName evidence="1">Uncharacterized protein</fullName>
    </submittedName>
</protein>
<organism evidence="1 2">
    <name type="scientific">Dovyalis caffra</name>
    <dbReference type="NCBI Taxonomy" id="77055"/>
    <lineage>
        <taxon>Eukaryota</taxon>
        <taxon>Viridiplantae</taxon>
        <taxon>Streptophyta</taxon>
        <taxon>Embryophyta</taxon>
        <taxon>Tracheophyta</taxon>
        <taxon>Spermatophyta</taxon>
        <taxon>Magnoliopsida</taxon>
        <taxon>eudicotyledons</taxon>
        <taxon>Gunneridae</taxon>
        <taxon>Pentapetalae</taxon>
        <taxon>rosids</taxon>
        <taxon>fabids</taxon>
        <taxon>Malpighiales</taxon>
        <taxon>Salicaceae</taxon>
        <taxon>Flacourtieae</taxon>
        <taxon>Dovyalis</taxon>
    </lineage>
</organism>
<evidence type="ECO:0000313" key="2">
    <source>
        <dbReference type="Proteomes" id="UP001314170"/>
    </source>
</evidence>
<sequence>DEMKKLQDPSACKTQAHHDVNCCCTCGNDAASEVLTGASQWLVENFFQIPSLSGVWVWPSAFENFWKGYLRGI</sequence>
<dbReference type="AlphaFoldDB" id="A0AAV1SPX0"/>
<comment type="caution">
    <text evidence="1">The sequence shown here is derived from an EMBL/GenBank/DDBJ whole genome shotgun (WGS) entry which is preliminary data.</text>
</comment>
<dbReference type="EMBL" id="CAWUPB010001195">
    <property type="protein sequence ID" value="CAK7355641.1"/>
    <property type="molecule type" value="Genomic_DNA"/>
</dbReference>
<proteinExistence type="predicted"/>
<gene>
    <name evidence="1" type="ORF">DCAF_LOCUS25901</name>
</gene>
<accession>A0AAV1SPX0</accession>
<name>A0AAV1SPX0_9ROSI</name>
<evidence type="ECO:0000313" key="1">
    <source>
        <dbReference type="EMBL" id="CAK7355641.1"/>
    </source>
</evidence>
<feature type="non-terminal residue" evidence="1">
    <location>
        <position position="1"/>
    </location>
</feature>